<keyword evidence="2" id="KW-1133">Transmembrane helix</keyword>
<keyword evidence="2" id="KW-0812">Transmembrane</keyword>
<keyword evidence="2" id="KW-0472">Membrane</keyword>
<keyword evidence="4" id="KW-1185">Reference proteome</keyword>
<proteinExistence type="predicted"/>
<gene>
    <name evidence="3" type="ORF">SEMRO_2804_G337460.1</name>
</gene>
<feature type="compositionally biased region" description="Polar residues" evidence="1">
    <location>
        <begin position="90"/>
        <end position="103"/>
    </location>
</feature>
<organism evidence="3 4">
    <name type="scientific">Seminavis robusta</name>
    <dbReference type="NCBI Taxonomy" id="568900"/>
    <lineage>
        <taxon>Eukaryota</taxon>
        <taxon>Sar</taxon>
        <taxon>Stramenopiles</taxon>
        <taxon>Ochrophyta</taxon>
        <taxon>Bacillariophyta</taxon>
        <taxon>Bacillariophyceae</taxon>
        <taxon>Bacillariophycidae</taxon>
        <taxon>Naviculales</taxon>
        <taxon>Naviculaceae</taxon>
        <taxon>Seminavis</taxon>
    </lineage>
</organism>
<sequence>MRSFRRDRLEYMLYATVMTSTTVALGLILAFGFDEHGQKRKPVANQPLEESMREANLEAKEYAARKYHEGLEFADRRGYGDLYRKLFGSPTGNRQNNHASSRPPSFLDAAADNKNKKNERWWS</sequence>
<comment type="caution">
    <text evidence="3">The sequence shown here is derived from an EMBL/GenBank/DDBJ whole genome shotgun (WGS) entry which is preliminary data.</text>
</comment>
<name>A0A9N8HYD1_9STRA</name>
<dbReference type="Proteomes" id="UP001153069">
    <property type="component" value="Unassembled WGS sequence"/>
</dbReference>
<feature type="compositionally biased region" description="Basic and acidic residues" evidence="1">
    <location>
        <begin position="111"/>
        <end position="123"/>
    </location>
</feature>
<accession>A0A9N8HYD1</accession>
<evidence type="ECO:0000256" key="2">
    <source>
        <dbReference type="SAM" id="Phobius"/>
    </source>
</evidence>
<feature type="region of interest" description="Disordered" evidence="1">
    <location>
        <begin position="86"/>
        <end position="123"/>
    </location>
</feature>
<dbReference type="AlphaFoldDB" id="A0A9N8HYD1"/>
<reference evidence="3" key="1">
    <citation type="submission" date="2020-06" db="EMBL/GenBank/DDBJ databases">
        <authorList>
            <consortium name="Plant Systems Biology data submission"/>
        </authorList>
    </citation>
    <scope>NUCLEOTIDE SEQUENCE</scope>
    <source>
        <strain evidence="3">D6</strain>
    </source>
</reference>
<evidence type="ECO:0000313" key="4">
    <source>
        <dbReference type="Proteomes" id="UP001153069"/>
    </source>
</evidence>
<feature type="transmembrane region" description="Helical" evidence="2">
    <location>
        <begin position="12"/>
        <end position="33"/>
    </location>
</feature>
<evidence type="ECO:0000313" key="3">
    <source>
        <dbReference type="EMBL" id="CAB9530247.1"/>
    </source>
</evidence>
<dbReference type="EMBL" id="CAICTM010002802">
    <property type="protein sequence ID" value="CAB9530247.1"/>
    <property type="molecule type" value="Genomic_DNA"/>
</dbReference>
<evidence type="ECO:0000256" key="1">
    <source>
        <dbReference type="SAM" id="MobiDB-lite"/>
    </source>
</evidence>
<protein>
    <submittedName>
        <fullName evidence="3">Uncharacterized protein</fullName>
    </submittedName>
</protein>